<evidence type="ECO:0000313" key="3">
    <source>
        <dbReference type="EMBL" id="NYI43274.1"/>
    </source>
</evidence>
<feature type="region of interest" description="Disordered" evidence="1">
    <location>
        <begin position="34"/>
        <end position="59"/>
    </location>
</feature>
<evidence type="ECO:0000313" key="4">
    <source>
        <dbReference type="Proteomes" id="UP000562045"/>
    </source>
</evidence>
<keyword evidence="2" id="KW-1133">Transmembrane helix</keyword>
<name>A0A7Z0CJP9_9ACTN</name>
<organism evidence="3 4">
    <name type="scientific">Nocardioides aromaticivorans</name>
    <dbReference type="NCBI Taxonomy" id="200618"/>
    <lineage>
        <taxon>Bacteria</taxon>
        <taxon>Bacillati</taxon>
        <taxon>Actinomycetota</taxon>
        <taxon>Actinomycetes</taxon>
        <taxon>Propionibacteriales</taxon>
        <taxon>Nocardioidaceae</taxon>
        <taxon>Nocardioides</taxon>
    </lineage>
</organism>
<dbReference type="Proteomes" id="UP000562045">
    <property type="component" value="Unassembled WGS sequence"/>
</dbReference>
<dbReference type="EMBL" id="JACBZM010000001">
    <property type="protein sequence ID" value="NYI43274.1"/>
    <property type="molecule type" value="Genomic_DNA"/>
</dbReference>
<dbReference type="AlphaFoldDB" id="A0A7Z0CJP9"/>
<gene>
    <name evidence="3" type="ORF">BJ993_000354</name>
</gene>
<keyword evidence="2" id="KW-0472">Membrane</keyword>
<evidence type="ECO:0000256" key="2">
    <source>
        <dbReference type="SAM" id="Phobius"/>
    </source>
</evidence>
<protein>
    <submittedName>
        <fullName evidence="3">Uncharacterized protein</fullName>
    </submittedName>
</protein>
<reference evidence="3 4" key="1">
    <citation type="submission" date="2020-07" db="EMBL/GenBank/DDBJ databases">
        <title>Sequencing the genomes of 1000 actinobacteria strains.</title>
        <authorList>
            <person name="Klenk H.-P."/>
        </authorList>
    </citation>
    <scope>NUCLEOTIDE SEQUENCE [LARGE SCALE GENOMIC DNA]</scope>
    <source>
        <strain evidence="3 4">DSM 15131</strain>
    </source>
</reference>
<sequence length="59" mass="6312">MDTAAMAILIGVVVVFIAGGLVWAFIADRKRNEDVAHDTERLDPDPTSPPVDPSNRHGG</sequence>
<feature type="transmembrane region" description="Helical" evidence="2">
    <location>
        <begin position="6"/>
        <end position="26"/>
    </location>
</feature>
<feature type="compositionally biased region" description="Basic and acidic residues" evidence="1">
    <location>
        <begin position="34"/>
        <end position="44"/>
    </location>
</feature>
<accession>A0A7Z0CJP9</accession>
<proteinExistence type="predicted"/>
<comment type="caution">
    <text evidence="3">The sequence shown here is derived from an EMBL/GenBank/DDBJ whole genome shotgun (WGS) entry which is preliminary data.</text>
</comment>
<dbReference type="RefSeq" id="WP_179647519.1">
    <property type="nucleotide sequence ID" value="NZ_CP022295.1"/>
</dbReference>
<keyword evidence="2" id="KW-0812">Transmembrane</keyword>
<evidence type="ECO:0000256" key="1">
    <source>
        <dbReference type="SAM" id="MobiDB-lite"/>
    </source>
</evidence>